<accession>A0A1E3KRC7</accession>
<evidence type="ECO:0000259" key="1">
    <source>
        <dbReference type="Pfam" id="PF13175"/>
    </source>
</evidence>
<dbReference type="Pfam" id="PF13175">
    <property type="entry name" value="AAA_15"/>
    <property type="match status" value="1"/>
</dbReference>
<protein>
    <recommendedName>
        <fullName evidence="1">Endonuclease GajA/Old nuclease/RecF-like AAA domain-containing protein</fullName>
    </recommendedName>
</protein>
<dbReference type="PANTHER" id="PTHR43581">
    <property type="entry name" value="ATP/GTP PHOSPHATASE"/>
    <property type="match status" value="1"/>
</dbReference>
<dbReference type="InterPro" id="IPR027417">
    <property type="entry name" value="P-loop_NTPase"/>
</dbReference>
<dbReference type="PANTHER" id="PTHR43581:SF4">
    <property type="entry name" value="ATP_GTP PHOSPHATASE"/>
    <property type="match status" value="1"/>
</dbReference>
<name>A0A1E3KRC7_LACPN</name>
<gene>
    <name evidence="2" type="ORF">LPJSA22_01144</name>
</gene>
<dbReference type="RefSeq" id="WP_069302466.1">
    <property type="nucleotide sequence ID" value="NZ_CP152072.1"/>
</dbReference>
<comment type="caution">
    <text evidence="2">The sequence shown here is derived from an EMBL/GenBank/DDBJ whole genome shotgun (WGS) entry which is preliminary data.</text>
</comment>
<dbReference type="InterPro" id="IPR051396">
    <property type="entry name" value="Bact_Antivir_Def_Nuclease"/>
</dbReference>
<evidence type="ECO:0000313" key="3">
    <source>
        <dbReference type="Proteomes" id="UP000094892"/>
    </source>
</evidence>
<dbReference type="EMBL" id="MCOL01000001">
    <property type="protein sequence ID" value="ODO61187.1"/>
    <property type="molecule type" value="Genomic_DNA"/>
</dbReference>
<feature type="domain" description="Endonuclease GajA/Old nuclease/RecF-like AAA" evidence="1">
    <location>
        <begin position="16"/>
        <end position="212"/>
    </location>
</feature>
<dbReference type="InterPro" id="IPR041685">
    <property type="entry name" value="AAA_GajA/Old/RecF-like"/>
</dbReference>
<dbReference type="Proteomes" id="UP000094892">
    <property type="component" value="Unassembled WGS sequence"/>
</dbReference>
<organism evidence="2 3">
    <name type="scientific">Lactiplantibacillus plantarum</name>
    <name type="common">Lactobacillus plantarum</name>
    <dbReference type="NCBI Taxonomy" id="1590"/>
    <lineage>
        <taxon>Bacteria</taxon>
        <taxon>Bacillati</taxon>
        <taxon>Bacillota</taxon>
        <taxon>Bacilli</taxon>
        <taxon>Lactobacillales</taxon>
        <taxon>Lactobacillaceae</taxon>
        <taxon>Lactiplantibacillus</taxon>
    </lineage>
</organism>
<dbReference type="Gene3D" id="3.40.50.300">
    <property type="entry name" value="P-loop containing nucleotide triphosphate hydrolases"/>
    <property type="match status" value="1"/>
</dbReference>
<dbReference type="PATRIC" id="fig|1590.306.peg.1158"/>
<dbReference type="AlphaFoldDB" id="A0A1E3KRC7"/>
<dbReference type="SUPFAM" id="SSF52540">
    <property type="entry name" value="P-loop containing nucleoside triphosphate hydrolases"/>
    <property type="match status" value="1"/>
</dbReference>
<proteinExistence type="predicted"/>
<evidence type="ECO:0000313" key="2">
    <source>
        <dbReference type="EMBL" id="ODO61187.1"/>
    </source>
</evidence>
<reference evidence="2 3" key="1">
    <citation type="submission" date="2016-08" db="EMBL/GenBank/DDBJ databases">
        <title>Genome sequencing of Lactobacillus plantarum JSA22, isolated from fermented soybean paste.</title>
        <authorList>
            <person name="Choi H.S."/>
        </authorList>
    </citation>
    <scope>NUCLEOTIDE SEQUENCE [LARGE SCALE GENOMIC DNA]</scope>
    <source>
        <strain evidence="2 3">JSA22</strain>
    </source>
</reference>
<sequence>MRQAIVAHSIQKDFNSSEIIDVDTTKGAGKDIWDKLSQQIPVFQLFKTDRNNNDADAEIQDPLKAVTKQTLKGELAGKLDEITGRVEEEAKKQAKLTLDKLNEMDPDLAHQLTPKFSSPKWENVFKFSLDTDTVPLNKRGSGTRRLILLNYFRAQADKQADEEHVTDIIYAFEEPETAQHADHQRMLMQSFSKISQQLGKQVLITTHSPELAGMLNPDGVRQIEHTSEGQTHVNNTPDLMKVAKDVGMLPNIVGLPGRLKMAIFVEGPNDVQFLRVILMNYCPQIFENNDTVLIPVGGGAFQHWLSLQILERLNPVKFYLFDNDEAGSGYARKVENAQGNAKNVYVWSLGPIEFYFPYSYYSRAIESVNHSREVNQDDGAGILTKLATDKFHDADYKKDIEPLKNNLWSDFKRVNVDSEKKKQFLAEFKNDPMINTELQQLSDELCKAYKRD</sequence>